<evidence type="ECO:0000313" key="8">
    <source>
        <dbReference type="Proteomes" id="UP000286288"/>
    </source>
</evidence>
<evidence type="ECO:0000259" key="6">
    <source>
        <dbReference type="Pfam" id="PF00496"/>
    </source>
</evidence>
<reference evidence="7 8" key="1">
    <citation type="submission" date="2018-08" db="EMBL/GenBank/DDBJ databases">
        <title>A genome reference for cultivated species of the human gut microbiota.</title>
        <authorList>
            <person name="Zou Y."/>
            <person name="Xue W."/>
            <person name="Luo G."/>
        </authorList>
    </citation>
    <scope>NUCLEOTIDE SEQUENCE [LARGE SCALE GENOMIC DNA]</scope>
    <source>
        <strain evidence="7 8">AF48-16</strain>
    </source>
</reference>
<dbReference type="InterPro" id="IPR030678">
    <property type="entry name" value="Peptide/Ni-bd"/>
</dbReference>
<organism evidence="7 8">
    <name type="scientific">Enterococcus casseliflavus</name>
    <name type="common">Enterococcus flavescens</name>
    <dbReference type="NCBI Taxonomy" id="37734"/>
    <lineage>
        <taxon>Bacteria</taxon>
        <taxon>Bacillati</taxon>
        <taxon>Bacillota</taxon>
        <taxon>Bacilli</taxon>
        <taxon>Lactobacillales</taxon>
        <taxon>Enterococcaceae</taxon>
        <taxon>Enterococcus</taxon>
    </lineage>
</organism>
<comment type="similarity">
    <text evidence="2">Belongs to the bacterial solute-binding protein 5 family.</text>
</comment>
<proteinExistence type="inferred from homology"/>
<dbReference type="SUPFAM" id="SSF53850">
    <property type="entry name" value="Periplasmic binding protein-like II"/>
    <property type="match status" value="1"/>
</dbReference>
<dbReference type="PANTHER" id="PTHR30290">
    <property type="entry name" value="PERIPLASMIC BINDING COMPONENT OF ABC TRANSPORTER"/>
    <property type="match status" value="1"/>
</dbReference>
<dbReference type="PANTHER" id="PTHR30290:SF10">
    <property type="entry name" value="PERIPLASMIC OLIGOPEPTIDE-BINDING PROTEIN-RELATED"/>
    <property type="match status" value="1"/>
</dbReference>
<evidence type="ECO:0000256" key="1">
    <source>
        <dbReference type="ARBA" id="ARBA00004193"/>
    </source>
</evidence>
<evidence type="ECO:0000256" key="3">
    <source>
        <dbReference type="ARBA" id="ARBA00022448"/>
    </source>
</evidence>
<accession>A0A415ERB5</accession>
<sequence length="550" mass="60810">MEMIWKKRLLVAAGVIGLTLSGCTTTGNTEGSEAETNGAPNQAIAVSLPAELTTLDTTQTTDKATFTIVQHLFEGLYRFDENSEPVPGLAEGVEISEDGKTYTFTLREDAKWSNGEAITSADFAYAWKKLVDPATMGPNAYLLDNVVNSKDIREGNADIETIGLETPDDATFIVQLEQPQPSFLSLISIGWLAPQNQAFVEEKGDTYARTSEDLLYSGPFTLTDWQQTGDEWTLVKNDQYYDADVVQLEEIKGSTIKEENTGIQLFESGDLDLQKISGIYVQQYGDNEELVTQNDVANFFLDFNKTANDALANVHVRKAIALAIDKESLVDNVLNDGAKVLNGLIPTGLAANPNTGEDFRAYSGDYNLYDLEAAKEEWEKAQAEIGESTTLRLLVTDDDNGQKIGEYLQSQLQENLPGLSISINKQPRASLNQSRANSDYELSVSGWIAGSSDMDMFFILYKNGASFNYGGYVNEEYTALTEDARTVHANDPDQYFEDYKAAEEILLEQDAAQVPLYQSASNYLIKSNVKDIQFPAYGAHFFFRTAYVSE</sequence>
<dbReference type="Pfam" id="PF00496">
    <property type="entry name" value="SBP_bac_5"/>
    <property type="match status" value="1"/>
</dbReference>
<dbReference type="GO" id="GO:0015833">
    <property type="term" value="P:peptide transport"/>
    <property type="evidence" value="ECO:0007669"/>
    <property type="project" value="UniProtKB-KW"/>
</dbReference>
<dbReference type="PIRSF" id="PIRSF002741">
    <property type="entry name" value="MppA"/>
    <property type="match status" value="1"/>
</dbReference>
<dbReference type="GO" id="GO:0030288">
    <property type="term" value="C:outer membrane-bounded periplasmic space"/>
    <property type="evidence" value="ECO:0007669"/>
    <property type="project" value="UniProtKB-ARBA"/>
</dbReference>
<feature type="domain" description="Solute-binding protein family 5" evidence="6">
    <location>
        <begin position="84"/>
        <end position="465"/>
    </location>
</feature>
<comment type="caution">
    <text evidence="7">The sequence shown here is derived from an EMBL/GenBank/DDBJ whole genome shotgun (WGS) entry which is preliminary data.</text>
</comment>
<dbReference type="InterPro" id="IPR039424">
    <property type="entry name" value="SBP_5"/>
</dbReference>
<gene>
    <name evidence="7" type="ORF">DW084_11235</name>
</gene>
<keyword evidence="5" id="KW-0571">Peptide transport</keyword>
<dbReference type="Gene3D" id="3.10.105.10">
    <property type="entry name" value="Dipeptide-binding Protein, Domain 3"/>
    <property type="match status" value="1"/>
</dbReference>
<dbReference type="CDD" id="cd08504">
    <property type="entry name" value="PBP2_OppA"/>
    <property type="match status" value="1"/>
</dbReference>
<dbReference type="FunFam" id="3.10.105.10:FF:000001">
    <property type="entry name" value="Oligopeptide ABC transporter, oligopeptide-binding protein"/>
    <property type="match status" value="1"/>
</dbReference>
<dbReference type="PROSITE" id="PS01040">
    <property type="entry name" value="SBP_BACTERIAL_5"/>
    <property type="match status" value="1"/>
</dbReference>
<dbReference type="GO" id="GO:0043190">
    <property type="term" value="C:ATP-binding cassette (ABC) transporter complex"/>
    <property type="evidence" value="ECO:0007669"/>
    <property type="project" value="InterPro"/>
</dbReference>
<evidence type="ECO:0000256" key="5">
    <source>
        <dbReference type="ARBA" id="ARBA00022856"/>
    </source>
</evidence>
<dbReference type="Proteomes" id="UP000286288">
    <property type="component" value="Unassembled WGS sequence"/>
</dbReference>
<dbReference type="AlphaFoldDB" id="A0A415ERB5"/>
<dbReference type="PROSITE" id="PS51257">
    <property type="entry name" value="PROKAR_LIPOPROTEIN"/>
    <property type="match status" value="1"/>
</dbReference>
<dbReference type="InterPro" id="IPR023765">
    <property type="entry name" value="SBP_5_CS"/>
</dbReference>
<keyword evidence="4" id="KW-0732">Signal</keyword>
<evidence type="ECO:0000256" key="2">
    <source>
        <dbReference type="ARBA" id="ARBA00005695"/>
    </source>
</evidence>
<dbReference type="Gene3D" id="3.40.190.10">
    <property type="entry name" value="Periplasmic binding protein-like II"/>
    <property type="match status" value="1"/>
</dbReference>
<name>A0A415ERB5_ENTCA</name>
<dbReference type="InterPro" id="IPR000914">
    <property type="entry name" value="SBP_5_dom"/>
</dbReference>
<keyword evidence="3" id="KW-0813">Transport</keyword>
<keyword evidence="5" id="KW-0653">Protein transport</keyword>
<evidence type="ECO:0000313" key="7">
    <source>
        <dbReference type="EMBL" id="RHK05895.1"/>
    </source>
</evidence>
<comment type="subcellular location">
    <subcellularLocation>
        <location evidence="1">Cell membrane</location>
        <topology evidence="1">Lipid-anchor</topology>
    </subcellularLocation>
</comment>
<dbReference type="Gene3D" id="3.90.76.10">
    <property type="entry name" value="Dipeptide-binding Protein, Domain 1"/>
    <property type="match status" value="1"/>
</dbReference>
<dbReference type="FunFam" id="3.90.76.10:FF:000001">
    <property type="entry name" value="Oligopeptide ABC transporter substrate-binding protein"/>
    <property type="match status" value="1"/>
</dbReference>
<protein>
    <submittedName>
        <fullName evidence="7">Peptide ABC transporter substrate-binding protein</fullName>
    </submittedName>
</protein>
<dbReference type="GO" id="GO:1904680">
    <property type="term" value="F:peptide transmembrane transporter activity"/>
    <property type="evidence" value="ECO:0007669"/>
    <property type="project" value="TreeGrafter"/>
</dbReference>
<evidence type="ECO:0000256" key="4">
    <source>
        <dbReference type="ARBA" id="ARBA00022729"/>
    </source>
</evidence>
<dbReference type="EMBL" id="QRMZ01000014">
    <property type="protein sequence ID" value="RHK05895.1"/>
    <property type="molecule type" value="Genomic_DNA"/>
</dbReference>